<sequence>MQQCRKYALLAALVLTGCTTSPQDCDLHAQDPSFITKLSCATSGGYRQQVDQKEQQVRLSQYQNESARQQQDYTQNRQQTLNQKLADEQARLNAVRSDLSKTLAKLKSSKIQSRERQQEIAKLQELQRQSQTATSASEISAIEKKVAEAKHKIKVLEEANTLR</sequence>
<evidence type="ECO:0000313" key="1">
    <source>
        <dbReference type="EMBL" id="NDL86809.1"/>
    </source>
</evidence>
<proteinExistence type="predicted"/>
<dbReference type="EMBL" id="JAAEFK010000043">
    <property type="protein sequence ID" value="NDL86809.1"/>
    <property type="molecule type" value="Genomic_DNA"/>
</dbReference>
<dbReference type="PROSITE" id="PS51257">
    <property type="entry name" value="PROKAR_LIPOPROTEIN"/>
    <property type="match status" value="1"/>
</dbReference>
<reference evidence="1" key="1">
    <citation type="journal article" date="2020" name="Open Forum Infect. Dis.">
        <title>Microbiome restoration by RBX2660 does not preclude recurrence of multidrug-resistant urinary tract infection following subsequent antibiotic exposure: A case report.</title>
        <authorList>
            <person name="Keen E."/>
            <person name="Tasoff P."/>
            <person name="Hink T."/>
            <person name="Reske K."/>
            <person name="Dantas G."/>
            <person name="Kwon J."/>
            <person name="Dubberke E."/>
        </authorList>
    </citation>
    <scope>NUCLEOTIDE SEQUENCE</scope>
    <source>
        <strain evidence="1">Urine_1_19</strain>
    </source>
</reference>
<name>A0A6B2I6I8_KLEPN</name>
<accession>A0A6B2I6I8</accession>
<comment type="caution">
    <text evidence="1">The sequence shown here is derived from an EMBL/GenBank/DDBJ whole genome shotgun (WGS) entry which is preliminary data.</text>
</comment>
<evidence type="ECO:0008006" key="2">
    <source>
        <dbReference type="Google" id="ProtNLM"/>
    </source>
</evidence>
<protein>
    <recommendedName>
        <fullName evidence="2">Lipoprotein</fullName>
    </recommendedName>
</protein>
<organism evidence="1">
    <name type="scientific">Klebsiella pneumoniae</name>
    <dbReference type="NCBI Taxonomy" id="573"/>
    <lineage>
        <taxon>Bacteria</taxon>
        <taxon>Pseudomonadati</taxon>
        <taxon>Pseudomonadota</taxon>
        <taxon>Gammaproteobacteria</taxon>
        <taxon>Enterobacterales</taxon>
        <taxon>Enterobacteriaceae</taxon>
        <taxon>Klebsiella/Raoultella group</taxon>
        <taxon>Klebsiella</taxon>
        <taxon>Klebsiella pneumoniae complex</taxon>
    </lineage>
</organism>
<gene>
    <name evidence="1" type="ORF">GY104_26160</name>
</gene>
<dbReference type="RefSeq" id="WP_110202493.1">
    <property type="nucleotide sequence ID" value="NZ_JAAEFG010000042.1"/>
</dbReference>
<dbReference type="AlphaFoldDB" id="A0A6B2I6I8"/>